<evidence type="ECO:0000256" key="7">
    <source>
        <dbReference type="ARBA" id="ARBA00023212"/>
    </source>
</evidence>
<name>A0AA38I4Z0_9CUCU</name>
<sequence>MSATEKKDLQLVKVFIRERPWTKSENDLKRICTIQKIQPTQISLKCGNMEKNYTFDRVFDKTASQEEVYEIVVSPLIRYVLSGYTCSVFAYGQTGTGKTYTMIGQDAALNIEFANDPSVGMVPRAAADLFAELATLQVEYNMLISFVEIYNEEVRDLLVSDSVPLRVFDDPDNKGSTCIKGLTEVLVHSISELYDFLNKGAAERQIASTNLNRLSSRSHTIFTIVLNIREMTTFDEETIKIGKFHLIDLAGSENIGRSGATEMRAREAGSINKSLLTLGKVIKALALKKQHVPYRESKLTRILQDSLGGTSKTSMIATFASTVDAFDETVSTLEYAHMAKNVANCPTVNINKHKTEVLTDSQNQILKLRQELNAMREGDGFYMSNDFYEKMTFDIQAKHERALYLLQEIETTEEAMAVQNQRYDELKNSFQSTSSLVEKAKKELAEAKIECKRKARAANFITGKTTQLEETSKALLDVCETSTKHEDVYYKKYDNQCDLLTNNANVSKSMYLTGMSWFKEILTMSNSSLKNQQTCFNDCKNRVGVIKGNQSQNLVQLDQISTQMKTALENPVGLVSGDVCGSDKLMNRLTSLRNSSSEACLHSLQNTKTDIEEVQSYVLEKNVDVEKRTEECTKLVNRKFDEIEQQRVEVDGFLNELCESLELSRIQQQLSQINKTKELQEQLVQMYSSRNDELDKELEHIDMMEEISDKIMATMEASSVKNLLDVQEDLIRFNTYLEPLQQVPTLVQRAIDTSDKNTASCKNQIVTYNSQAQQEISDFVKASTDELDRHNNELKTQLHNWAGHLDVVKQSLESTVEENVREISRQTEHFTRIENAYHSDVKQFKEKSYEDIQTKVTNLKTTIHAGDTPVKPVYTYPQEIDTEVSADILQEIMDVSLEVIEEQQEDVK</sequence>
<organism evidence="13 14">
    <name type="scientific">Zophobas morio</name>
    <dbReference type="NCBI Taxonomy" id="2755281"/>
    <lineage>
        <taxon>Eukaryota</taxon>
        <taxon>Metazoa</taxon>
        <taxon>Ecdysozoa</taxon>
        <taxon>Arthropoda</taxon>
        <taxon>Hexapoda</taxon>
        <taxon>Insecta</taxon>
        <taxon>Pterygota</taxon>
        <taxon>Neoptera</taxon>
        <taxon>Endopterygota</taxon>
        <taxon>Coleoptera</taxon>
        <taxon>Polyphaga</taxon>
        <taxon>Cucujiformia</taxon>
        <taxon>Tenebrionidae</taxon>
        <taxon>Zophobas</taxon>
    </lineage>
</organism>
<keyword evidence="5 9" id="KW-0067">ATP-binding</keyword>
<dbReference type="GO" id="GO:0090307">
    <property type="term" value="P:mitotic spindle assembly"/>
    <property type="evidence" value="ECO:0007669"/>
    <property type="project" value="TreeGrafter"/>
</dbReference>
<reference evidence="13" key="1">
    <citation type="journal article" date="2023" name="G3 (Bethesda)">
        <title>Whole genome assemblies of Zophobas morio and Tenebrio molitor.</title>
        <authorList>
            <person name="Kaur S."/>
            <person name="Stinson S.A."/>
            <person name="diCenzo G.C."/>
        </authorList>
    </citation>
    <scope>NUCLEOTIDE SEQUENCE</scope>
    <source>
        <strain evidence="13">QUZm001</strain>
    </source>
</reference>
<keyword evidence="6 9" id="KW-0505">Motor protein</keyword>
<accession>A0AA38I4Z0</accession>
<keyword evidence="14" id="KW-1185">Reference proteome</keyword>
<feature type="domain" description="Kinesin motor" evidence="12">
    <location>
        <begin position="11"/>
        <end position="342"/>
    </location>
</feature>
<keyword evidence="4 9" id="KW-0547">Nucleotide-binding</keyword>
<evidence type="ECO:0000256" key="2">
    <source>
        <dbReference type="ARBA" id="ARBA00022490"/>
    </source>
</evidence>
<evidence type="ECO:0000256" key="11">
    <source>
        <dbReference type="SAM" id="Coils"/>
    </source>
</evidence>
<evidence type="ECO:0000259" key="12">
    <source>
        <dbReference type="PROSITE" id="PS50067"/>
    </source>
</evidence>
<dbReference type="GO" id="GO:0008574">
    <property type="term" value="F:plus-end-directed microtubule motor activity"/>
    <property type="evidence" value="ECO:0007669"/>
    <property type="project" value="TreeGrafter"/>
</dbReference>
<comment type="caution">
    <text evidence="13">The sequence shown here is derived from an EMBL/GenBank/DDBJ whole genome shotgun (WGS) entry which is preliminary data.</text>
</comment>
<protein>
    <recommendedName>
        <fullName evidence="10">Kinesin-like protein</fullName>
    </recommendedName>
</protein>
<evidence type="ECO:0000313" key="14">
    <source>
        <dbReference type="Proteomes" id="UP001168821"/>
    </source>
</evidence>
<dbReference type="Gene3D" id="3.40.850.10">
    <property type="entry name" value="Kinesin motor domain"/>
    <property type="match status" value="1"/>
</dbReference>
<dbReference type="InterPro" id="IPR047149">
    <property type="entry name" value="KIF11-like"/>
</dbReference>
<feature type="coiled-coil region" evidence="11">
    <location>
        <begin position="409"/>
        <end position="457"/>
    </location>
</feature>
<comment type="similarity">
    <text evidence="8">Belongs to the TRAFAC class myosin-kinesin ATPase superfamily. Kinesin family. KIN-5/BimC subfamily.</text>
</comment>
<keyword evidence="2" id="KW-0963">Cytoplasm</keyword>
<evidence type="ECO:0000256" key="9">
    <source>
        <dbReference type="PROSITE-ProRule" id="PRU00283"/>
    </source>
</evidence>
<evidence type="ECO:0000256" key="8">
    <source>
        <dbReference type="ARBA" id="ARBA00034704"/>
    </source>
</evidence>
<dbReference type="SMART" id="SM00129">
    <property type="entry name" value="KISc"/>
    <property type="match status" value="1"/>
</dbReference>
<dbReference type="Pfam" id="PF00225">
    <property type="entry name" value="Kinesin"/>
    <property type="match status" value="1"/>
</dbReference>
<dbReference type="GO" id="GO:0051231">
    <property type="term" value="P:spindle elongation"/>
    <property type="evidence" value="ECO:0007669"/>
    <property type="project" value="TreeGrafter"/>
</dbReference>
<dbReference type="GO" id="GO:0005524">
    <property type="term" value="F:ATP binding"/>
    <property type="evidence" value="ECO:0007669"/>
    <property type="project" value="UniProtKB-UniRule"/>
</dbReference>
<keyword evidence="7" id="KW-0206">Cytoskeleton</keyword>
<dbReference type="InterPro" id="IPR019821">
    <property type="entry name" value="Kinesin_motor_CS"/>
</dbReference>
<evidence type="ECO:0000256" key="4">
    <source>
        <dbReference type="ARBA" id="ARBA00022741"/>
    </source>
</evidence>
<dbReference type="PRINTS" id="PR00380">
    <property type="entry name" value="KINESINHEAVY"/>
</dbReference>
<dbReference type="PROSITE" id="PS50067">
    <property type="entry name" value="KINESIN_MOTOR_2"/>
    <property type="match status" value="1"/>
</dbReference>
<dbReference type="InterPro" id="IPR001752">
    <property type="entry name" value="Kinesin_motor_dom"/>
</dbReference>
<dbReference type="PROSITE" id="PS00411">
    <property type="entry name" value="KINESIN_MOTOR_1"/>
    <property type="match status" value="1"/>
</dbReference>
<comment type="subcellular location">
    <subcellularLocation>
        <location evidence="1">Cytoplasm</location>
        <location evidence="1">Cytoskeleton</location>
    </subcellularLocation>
</comment>
<proteinExistence type="inferred from homology"/>
<evidence type="ECO:0000256" key="5">
    <source>
        <dbReference type="ARBA" id="ARBA00022840"/>
    </source>
</evidence>
<dbReference type="AlphaFoldDB" id="A0AA38I4Z0"/>
<evidence type="ECO:0000256" key="10">
    <source>
        <dbReference type="RuleBase" id="RU000394"/>
    </source>
</evidence>
<dbReference type="PANTHER" id="PTHR47970">
    <property type="entry name" value="KINESIN-LIKE PROTEIN KIF11"/>
    <property type="match status" value="1"/>
</dbReference>
<dbReference type="GO" id="GO:0005634">
    <property type="term" value="C:nucleus"/>
    <property type="evidence" value="ECO:0007669"/>
    <property type="project" value="TreeGrafter"/>
</dbReference>
<gene>
    <name evidence="13" type="ORF">Zmor_024356</name>
</gene>
<evidence type="ECO:0000313" key="13">
    <source>
        <dbReference type="EMBL" id="KAJ3646784.1"/>
    </source>
</evidence>
<dbReference type="SUPFAM" id="SSF52540">
    <property type="entry name" value="P-loop containing nucleoside triphosphate hydrolases"/>
    <property type="match status" value="1"/>
</dbReference>
<dbReference type="InterPro" id="IPR027417">
    <property type="entry name" value="P-loop_NTPase"/>
</dbReference>
<dbReference type="GO" id="GO:0008017">
    <property type="term" value="F:microtubule binding"/>
    <property type="evidence" value="ECO:0007669"/>
    <property type="project" value="InterPro"/>
</dbReference>
<keyword evidence="3 10" id="KW-0493">Microtubule</keyword>
<feature type="binding site" evidence="9">
    <location>
        <begin position="92"/>
        <end position="99"/>
    </location>
    <ligand>
        <name>ATP</name>
        <dbReference type="ChEBI" id="CHEBI:30616"/>
    </ligand>
</feature>
<evidence type="ECO:0000256" key="3">
    <source>
        <dbReference type="ARBA" id="ARBA00022701"/>
    </source>
</evidence>
<dbReference type="EMBL" id="JALNTZ010000007">
    <property type="protein sequence ID" value="KAJ3646784.1"/>
    <property type="molecule type" value="Genomic_DNA"/>
</dbReference>
<dbReference type="GO" id="GO:0007018">
    <property type="term" value="P:microtubule-based movement"/>
    <property type="evidence" value="ECO:0007669"/>
    <property type="project" value="InterPro"/>
</dbReference>
<dbReference type="GO" id="GO:0005876">
    <property type="term" value="C:spindle microtubule"/>
    <property type="evidence" value="ECO:0007669"/>
    <property type="project" value="TreeGrafter"/>
</dbReference>
<dbReference type="GO" id="GO:0072686">
    <property type="term" value="C:mitotic spindle"/>
    <property type="evidence" value="ECO:0007669"/>
    <property type="project" value="TreeGrafter"/>
</dbReference>
<evidence type="ECO:0000256" key="1">
    <source>
        <dbReference type="ARBA" id="ARBA00004245"/>
    </source>
</evidence>
<evidence type="ECO:0000256" key="6">
    <source>
        <dbReference type="ARBA" id="ARBA00023175"/>
    </source>
</evidence>
<dbReference type="Proteomes" id="UP001168821">
    <property type="component" value="Unassembled WGS sequence"/>
</dbReference>
<keyword evidence="11" id="KW-0175">Coiled coil</keyword>
<dbReference type="FunFam" id="3.40.850.10:FF:000019">
    <property type="entry name" value="Kinesin-like protein KIN-5D"/>
    <property type="match status" value="1"/>
</dbReference>
<dbReference type="InterPro" id="IPR036961">
    <property type="entry name" value="Kinesin_motor_dom_sf"/>
</dbReference>
<dbReference type="PANTHER" id="PTHR47970:SF12">
    <property type="entry name" value="KINESIN FAMILY MEMBER 11"/>
    <property type="match status" value="1"/>
</dbReference>